<comment type="subunit">
    <text evidence="4">The glycine cleavage system is composed of four proteins: P, T, L and H. In this organism, the P 'protein' is a heterodimer of two subunits.</text>
</comment>
<dbReference type="GO" id="GO:0009116">
    <property type="term" value="P:nucleoside metabolic process"/>
    <property type="evidence" value="ECO:0007669"/>
    <property type="project" value="InterPro"/>
</dbReference>
<dbReference type="PANTHER" id="PTHR42806">
    <property type="entry name" value="GLYCINE CLEAVAGE SYSTEM P-PROTEIN"/>
    <property type="match status" value="1"/>
</dbReference>
<dbReference type="PIRSF" id="PIRSF006815">
    <property type="entry name" value="GcvPA"/>
    <property type="match status" value="1"/>
</dbReference>
<dbReference type="CDD" id="cd00613">
    <property type="entry name" value="GDC-P"/>
    <property type="match status" value="1"/>
</dbReference>
<dbReference type="InterPro" id="IPR015424">
    <property type="entry name" value="PyrdxlP-dep_Trfase"/>
</dbReference>
<dbReference type="NCBIfam" id="NF001696">
    <property type="entry name" value="PRK00451.1"/>
    <property type="match status" value="1"/>
</dbReference>
<dbReference type="GO" id="GO:0019464">
    <property type="term" value="P:glycine decarboxylation via glycine cleavage system"/>
    <property type="evidence" value="ECO:0007669"/>
    <property type="project" value="UniProtKB-UniRule"/>
</dbReference>
<dbReference type="InterPro" id="IPR049315">
    <property type="entry name" value="GDC-P_N"/>
</dbReference>
<dbReference type="AlphaFoldDB" id="A0A1T5B2W5"/>
<evidence type="ECO:0000256" key="2">
    <source>
        <dbReference type="ARBA" id="ARBA00023002"/>
    </source>
</evidence>
<dbReference type="HAMAP" id="MF_00712">
    <property type="entry name" value="GcvPA"/>
    <property type="match status" value="1"/>
</dbReference>
<dbReference type="InterPro" id="IPR023010">
    <property type="entry name" value="GcvPA"/>
</dbReference>
<dbReference type="Gene3D" id="3.90.1150.10">
    <property type="entry name" value="Aspartate Aminotransferase, domain 1"/>
    <property type="match status" value="1"/>
</dbReference>
<protein>
    <recommendedName>
        <fullName evidence="4">Probable glycine dehydrogenase (decarboxylating) subunit 1</fullName>
        <ecNumber evidence="4">1.4.4.2</ecNumber>
    </recommendedName>
    <alternativeName>
        <fullName evidence="4">Glycine cleavage system P-protein subunit 1</fullName>
    </alternativeName>
    <alternativeName>
        <fullName evidence="4">Glycine decarboxylase subunit 1</fullName>
    </alternativeName>
    <alternativeName>
        <fullName evidence="4">Glycine dehydrogenase (aminomethyl-transferring) subunit 1</fullName>
    </alternativeName>
</protein>
<sequence length="447" mass="49156">MHPYLPNTEQEIKAMLDTIGVKSTDELFEDIPASLKLSRKLNLSDSLSEFEIRKHFKDLASKNTSIEDKVCFLGAGIYDHYIPSVIPQLISRAEFFTSYTPYQPEISQGSLQAAFEYQSMICELTGMDVSNISLYDGATAAAEASVLACVSTRRKKVLVSNTVSPETRAVLKTYFQYRNMDVVEVSSIEGQTDIDDLKSKLDKDTAGVLLQYPNFFGIIEDISKYEPIIHENKSLMMLYTDPIALGLLKSPGELGADMALGDGQALGLPLNFGGPTLGFINVKDKLLRKMPGRIVGQSVDSNGNRAFVLTLQAREQHIRRQDATSNICSDQTLNAIRAGMYLAVVGKEGIKEVANSCLNKANYAYKELQKLDNVQALFEGPIFKEFAIKTKASSEKVLQALLEAGILGGYSLSSTDYGLENAILIAVTEKRTKEEIDKLVSVIGGVR</sequence>
<dbReference type="InterPro" id="IPR020581">
    <property type="entry name" value="GDC_P"/>
</dbReference>
<gene>
    <name evidence="4" type="primary">gcvPA</name>
    <name evidence="6" type="ORF">SAMN02745120_1391</name>
</gene>
<dbReference type="SUPFAM" id="SSF53383">
    <property type="entry name" value="PLP-dependent transferases"/>
    <property type="match status" value="1"/>
</dbReference>
<dbReference type="Proteomes" id="UP000243406">
    <property type="component" value="Unassembled WGS sequence"/>
</dbReference>
<accession>A0A1T5B2W5</accession>
<proteinExistence type="inferred from homology"/>
<organism evidence="6 7">
    <name type="scientific">Acetoanaerobium noterae</name>
    <dbReference type="NCBI Taxonomy" id="745369"/>
    <lineage>
        <taxon>Bacteria</taxon>
        <taxon>Bacillati</taxon>
        <taxon>Bacillota</taxon>
        <taxon>Clostridia</taxon>
        <taxon>Peptostreptococcales</taxon>
        <taxon>Filifactoraceae</taxon>
        <taxon>Acetoanaerobium</taxon>
    </lineage>
</organism>
<reference evidence="7" key="1">
    <citation type="submission" date="2017-02" db="EMBL/GenBank/DDBJ databases">
        <authorList>
            <person name="Varghese N."/>
            <person name="Submissions S."/>
        </authorList>
    </citation>
    <scope>NUCLEOTIDE SEQUENCE [LARGE SCALE GENOMIC DNA]</scope>
    <source>
        <strain evidence="7">ATCC 35199</strain>
    </source>
</reference>
<dbReference type="OrthoDB" id="9771867at2"/>
<dbReference type="InterPro" id="IPR015422">
    <property type="entry name" value="PyrdxlP-dep_Trfase_small"/>
</dbReference>
<evidence type="ECO:0000313" key="6">
    <source>
        <dbReference type="EMBL" id="SKB41397.1"/>
    </source>
</evidence>
<dbReference type="GO" id="GO:0004375">
    <property type="term" value="F:glycine dehydrogenase (decarboxylating) activity"/>
    <property type="evidence" value="ECO:0007669"/>
    <property type="project" value="UniProtKB-EC"/>
</dbReference>
<keyword evidence="7" id="KW-1185">Reference proteome</keyword>
<name>A0A1T5B2W5_9FIRM</name>
<dbReference type="PANTHER" id="PTHR42806:SF1">
    <property type="entry name" value="GLYCINE DEHYDROGENASE (DECARBOXYLATING)"/>
    <property type="match status" value="1"/>
</dbReference>
<evidence type="ECO:0000256" key="3">
    <source>
        <dbReference type="ARBA" id="ARBA00049026"/>
    </source>
</evidence>
<dbReference type="Gene3D" id="3.40.640.10">
    <property type="entry name" value="Type I PLP-dependent aspartate aminotransferase-like (Major domain)"/>
    <property type="match status" value="1"/>
</dbReference>
<evidence type="ECO:0000256" key="4">
    <source>
        <dbReference type="HAMAP-Rule" id="MF_00712"/>
    </source>
</evidence>
<comment type="function">
    <text evidence="1 4">The glycine cleavage system catalyzes the degradation of glycine. The P protein binds the alpha-amino group of glycine through its pyridoxal phosphate cofactor; CO(2) is released and the remaining methylamine moiety is then transferred to the lipoamide cofactor of the H protein.</text>
</comment>
<evidence type="ECO:0000259" key="5">
    <source>
        <dbReference type="Pfam" id="PF02347"/>
    </source>
</evidence>
<comment type="catalytic activity">
    <reaction evidence="3 4">
        <text>N(6)-[(R)-lipoyl]-L-lysyl-[glycine-cleavage complex H protein] + glycine + H(+) = N(6)-[(R)-S(8)-aminomethyldihydrolipoyl]-L-lysyl-[glycine-cleavage complex H protein] + CO2</text>
        <dbReference type="Rhea" id="RHEA:24304"/>
        <dbReference type="Rhea" id="RHEA-COMP:10494"/>
        <dbReference type="Rhea" id="RHEA-COMP:10495"/>
        <dbReference type="ChEBI" id="CHEBI:15378"/>
        <dbReference type="ChEBI" id="CHEBI:16526"/>
        <dbReference type="ChEBI" id="CHEBI:57305"/>
        <dbReference type="ChEBI" id="CHEBI:83099"/>
        <dbReference type="ChEBI" id="CHEBI:83143"/>
        <dbReference type="EC" id="1.4.4.2"/>
    </reaction>
</comment>
<comment type="similarity">
    <text evidence="4">Belongs to the GcvP family. N-terminal subunit subfamily.</text>
</comment>
<dbReference type="EMBL" id="FUYN01000002">
    <property type="protein sequence ID" value="SKB41397.1"/>
    <property type="molecule type" value="Genomic_DNA"/>
</dbReference>
<keyword evidence="2 4" id="KW-0560">Oxidoreductase</keyword>
<evidence type="ECO:0000313" key="7">
    <source>
        <dbReference type="Proteomes" id="UP000243406"/>
    </source>
</evidence>
<feature type="domain" description="Glycine cleavage system P-protein N-terminal" evidence="5">
    <location>
        <begin position="4"/>
        <end position="442"/>
    </location>
</feature>
<evidence type="ECO:0000256" key="1">
    <source>
        <dbReference type="ARBA" id="ARBA00003788"/>
    </source>
</evidence>
<dbReference type="Pfam" id="PF02347">
    <property type="entry name" value="GDC-P"/>
    <property type="match status" value="1"/>
</dbReference>
<dbReference type="EC" id="1.4.4.2" evidence="4"/>
<dbReference type="RefSeq" id="WP_079589274.1">
    <property type="nucleotide sequence ID" value="NZ_FUYN01000002.1"/>
</dbReference>
<dbReference type="InterPro" id="IPR015421">
    <property type="entry name" value="PyrdxlP-dep_Trfase_major"/>
</dbReference>